<name>A0A5D6URF9_9BACT</name>
<evidence type="ECO:0000256" key="1">
    <source>
        <dbReference type="ARBA" id="ARBA00022741"/>
    </source>
</evidence>
<sequence length="194" mass="21207">MRTTCFVAVGLQLREESARPLMQDYPILSHPELPTQAAALLAHWKQEGVDLSAVQALTPATENRLLTVLQHILTDTGEINVDHQDVWEVLSDATSLQFGMATGEGHSRAEVTGQQLLTSSTMLGDGSLPAHRMLLAIQSGMSAELEMDELTQILEYLMDQTGRQAEVVFGHGLEPALGEGIRLLLLVSRRIILT</sequence>
<dbReference type="InterPro" id="IPR008280">
    <property type="entry name" value="Tub_FtsZ_C"/>
</dbReference>
<keyword evidence="1" id="KW-0547">Nucleotide-binding</keyword>
<keyword evidence="4" id="KW-1185">Reference proteome</keyword>
<dbReference type="AlphaFoldDB" id="A0A5D6URF9"/>
<organism evidence="3 4">
    <name type="scientific">Hymenobacter lutimineralis</name>
    <dbReference type="NCBI Taxonomy" id="2606448"/>
    <lineage>
        <taxon>Bacteria</taxon>
        <taxon>Pseudomonadati</taxon>
        <taxon>Bacteroidota</taxon>
        <taxon>Cytophagia</taxon>
        <taxon>Cytophagales</taxon>
        <taxon>Hymenobacteraceae</taxon>
        <taxon>Hymenobacter</taxon>
    </lineage>
</organism>
<accession>A0A5D6URF9</accession>
<protein>
    <submittedName>
        <fullName evidence="3">Uncharacterized protein</fullName>
    </submittedName>
</protein>
<dbReference type="SUPFAM" id="SSF55307">
    <property type="entry name" value="Tubulin C-terminal domain-like"/>
    <property type="match status" value="1"/>
</dbReference>
<reference evidence="3 4" key="1">
    <citation type="submission" date="2019-08" db="EMBL/GenBank/DDBJ databases">
        <authorList>
            <person name="Seo M.-J."/>
        </authorList>
    </citation>
    <scope>NUCLEOTIDE SEQUENCE [LARGE SCALE GENOMIC DNA]</scope>
    <source>
        <strain evidence="3 4">KIGAM108</strain>
    </source>
</reference>
<keyword evidence="2" id="KW-0342">GTP-binding</keyword>
<dbReference type="EMBL" id="VTHL01000029">
    <property type="protein sequence ID" value="TYZ06106.1"/>
    <property type="molecule type" value="Genomic_DNA"/>
</dbReference>
<dbReference type="InterPro" id="IPR037103">
    <property type="entry name" value="Tubulin/FtsZ-like_C"/>
</dbReference>
<evidence type="ECO:0000313" key="3">
    <source>
        <dbReference type="EMBL" id="TYZ06106.1"/>
    </source>
</evidence>
<dbReference type="Proteomes" id="UP000322791">
    <property type="component" value="Unassembled WGS sequence"/>
</dbReference>
<evidence type="ECO:0000256" key="2">
    <source>
        <dbReference type="ARBA" id="ARBA00023134"/>
    </source>
</evidence>
<dbReference type="GO" id="GO:0005525">
    <property type="term" value="F:GTP binding"/>
    <property type="evidence" value="ECO:0007669"/>
    <property type="project" value="UniProtKB-KW"/>
</dbReference>
<evidence type="ECO:0000313" key="4">
    <source>
        <dbReference type="Proteomes" id="UP000322791"/>
    </source>
</evidence>
<proteinExistence type="predicted"/>
<dbReference type="Gene3D" id="3.30.1330.20">
    <property type="entry name" value="Tubulin/FtsZ, C-terminal domain"/>
    <property type="match status" value="1"/>
</dbReference>
<comment type="caution">
    <text evidence="3">The sequence shown here is derived from an EMBL/GenBank/DDBJ whole genome shotgun (WGS) entry which is preliminary data.</text>
</comment>
<gene>
    <name evidence="3" type="ORF">FY528_19460</name>
</gene>